<sequence length="95" mass="10103">MQPLRCTKRLLPTLALCLTLNGCVVGAAVDLAATTVLTAGKLVVKGTGAVIDAAIPDSKKDKDKEKEKSTEKPKSEEIIHKEESSDEVLQTASVR</sequence>
<dbReference type="AlphaFoldDB" id="A0A9X9N106"/>
<protein>
    <submittedName>
        <fullName evidence="3">NF038104 family lipoprotein</fullName>
    </submittedName>
</protein>
<reference evidence="3" key="1">
    <citation type="submission" date="2021-04" db="EMBL/GenBank/DDBJ databases">
        <title>Characterizing Neisseria spp. as novel respiratory pathobionts in bronchiectasis.</title>
        <authorList>
            <person name="Li L."/>
            <person name="Mac Aogain M."/>
            <person name="Xu T."/>
            <person name="Jaggi T.K."/>
            <person name="Chan L.Y."/>
            <person name="Keir H.R."/>
            <person name="Dicker A.J."/>
            <person name="Qu J."/>
            <person name="Liu Y."/>
            <person name="Chen H.S."/>
            <person name="Koh M.S."/>
            <person name="Ong T.H."/>
            <person name="Lim A.Y.H."/>
            <person name="Abisheganaden J."/>
            <person name="Low T.B."/>
            <person name="Oliver B.G."/>
            <person name="Tan N.S."/>
            <person name="Fang M."/>
            <person name="Chalmers J.D."/>
            <person name="Chotirmall S.H."/>
        </authorList>
    </citation>
    <scope>NUCLEOTIDE SEQUENCE</scope>
    <source>
        <strain evidence="3">TT0077</strain>
    </source>
</reference>
<dbReference type="Proteomes" id="UP001057296">
    <property type="component" value="Chromosome"/>
</dbReference>
<organism evidence="3 4">
    <name type="scientific">Neisseria subflava</name>
    <dbReference type="NCBI Taxonomy" id="28449"/>
    <lineage>
        <taxon>Bacteria</taxon>
        <taxon>Pseudomonadati</taxon>
        <taxon>Pseudomonadota</taxon>
        <taxon>Betaproteobacteria</taxon>
        <taxon>Neisseriales</taxon>
        <taxon>Neisseriaceae</taxon>
        <taxon>Neisseria</taxon>
    </lineage>
</organism>
<dbReference type="EMBL" id="CP073115">
    <property type="protein sequence ID" value="UTG69017.1"/>
    <property type="molecule type" value="Genomic_DNA"/>
</dbReference>
<dbReference type="RefSeq" id="WP_254323809.1">
    <property type="nucleotide sequence ID" value="NZ_CP073115.1"/>
</dbReference>
<evidence type="ECO:0000256" key="2">
    <source>
        <dbReference type="SAM" id="SignalP"/>
    </source>
</evidence>
<feature type="compositionally biased region" description="Basic and acidic residues" evidence="1">
    <location>
        <begin position="57"/>
        <end position="83"/>
    </location>
</feature>
<keyword evidence="2" id="KW-0732">Signal</keyword>
<gene>
    <name evidence="3" type="ORF">KCG54_07215</name>
</gene>
<proteinExistence type="predicted"/>
<evidence type="ECO:0000256" key="1">
    <source>
        <dbReference type="SAM" id="MobiDB-lite"/>
    </source>
</evidence>
<feature type="region of interest" description="Disordered" evidence="1">
    <location>
        <begin position="55"/>
        <end position="95"/>
    </location>
</feature>
<keyword evidence="3" id="KW-0449">Lipoprotein</keyword>
<evidence type="ECO:0000313" key="3">
    <source>
        <dbReference type="EMBL" id="UTG69017.1"/>
    </source>
</evidence>
<feature type="signal peptide" evidence="2">
    <location>
        <begin position="1"/>
        <end position="27"/>
    </location>
</feature>
<feature type="chain" id="PRO_5040896821" evidence="2">
    <location>
        <begin position="28"/>
        <end position="95"/>
    </location>
</feature>
<accession>A0A9X9N106</accession>
<evidence type="ECO:0000313" key="4">
    <source>
        <dbReference type="Proteomes" id="UP001057296"/>
    </source>
</evidence>
<dbReference type="NCBIfam" id="NF038104">
    <property type="entry name" value="lipo_NF038104"/>
    <property type="match status" value="1"/>
</dbReference>
<name>A0A9X9N106_NEISU</name>